<evidence type="ECO:0000259" key="1">
    <source>
        <dbReference type="Pfam" id="PF18961"/>
    </source>
</evidence>
<comment type="caution">
    <text evidence="2">The sequence shown here is derived from an EMBL/GenBank/DDBJ whole genome shotgun (WGS) entry which is preliminary data.</text>
</comment>
<evidence type="ECO:0000313" key="3">
    <source>
        <dbReference type="Proteomes" id="UP001202248"/>
    </source>
</evidence>
<feature type="domain" description="DUF5703" evidence="1">
    <location>
        <begin position="22"/>
        <end position="300"/>
    </location>
</feature>
<dbReference type="EMBL" id="JAKWBL010000001">
    <property type="protein sequence ID" value="MCH5597856.1"/>
    <property type="molecule type" value="Genomic_DNA"/>
</dbReference>
<name>A0ABS9SHK8_9BACT</name>
<dbReference type="Proteomes" id="UP001202248">
    <property type="component" value="Unassembled WGS sequence"/>
</dbReference>
<reference evidence="2 3" key="1">
    <citation type="submission" date="2022-02" db="EMBL/GenBank/DDBJ databases">
        <authorList>
            <person name="Min J."/>
        </authorList>
    </citation>
    <scope>NUCLEOTIDE SEQUENCE [LARGE SCALE GENOMIC DNA]</scope>
    <source>
        <strain evidence="2 3">GR10-1</strain>
    </source>
</reference>
<accession>A0ABS9SHK8</accession>
<organism evidence="2 3">
    <name type="scientific">Niabella ginsengisoli</name>
    <dbReference type="NCBI Taxonomy" id="522298"/>
    <lineage>
        <taxon>Bacteria</taxon>
        <taxon>Pseudomonadati</taxon>
        <taxon>Bacteroidota</taxon>
        <taxon>Chitinophagia</taxon>
        <taxon>Chitinophagales</taxon>
        <taxon>Chitinophagaceae</taxon>
        <taxon>Niabella</taxon>
    </lineage>
</organism>
<gene>
    <name evidence="2" type="ORF">MKP09_08035</name>
</gene>
<evidence type="ECO:0000313" key="2">
    <source>
        <dbReference type="EMBL" id="MCH5597856.1"/>
    </source>
</evidence>
<dbReference type="InterPro" id="IPR043757">
    <property type="entry name" value="DUF5703_N"/>
</dbReference>
<proteinExistence type="predicted"/>
<sequence>MLIFCIKTINAQDQKLNAYNVVWNTQSKNASESMPLGGGDIGCNVWVENNELLFYFSQSGSFDENNAFLKSGRIRLKLYPNPFMDNSFKQELILKDGYVQVNSGDVAIKLWVDVFKPVIHIDIASSKSIRAEAIYENWRFADRLQKGKENNANSWKWASHVPIITKPDVVGFNNNHIIFYHRNTNPTVFDATVQQQGLDSVKHKLFNPLENLTSGGLMRGRDFIKGDEGEGSYVNTAYKSWSLVSKRPSKKHLLEVYLHHKQTSDISIWKEQLNNIVDNYKTSHSKTISWWNDYWKRSFVFIDADDSTNEAVRSTTADRRKTDATYSTAGSIKKKKIRHGRLVEIISYSDTCLAAMLMVNILQNLTAAYLLLIRCLQTVL</sequence>
<keyword evidence="3" id="KW-1185">Reference proteome</keyword>
<protein>
    <submittedName>
        <fullName evidence="2">DUF5703 domain-containing protein</fullName>
    </submittedName>
</protein>
<dbReference type="RefSeq" id="WP_240827214.1">
    <property type="nucleotide sequence ID" value="NZ_JAKWBL010000001.1"/>
</dbReference>
<dbReference type="Pfam" id="PF18961">
    <property type="entry name" value="DUF5703_N"/>
    <property type="match status" value="1"/>
</dbReference>